<evidence type="ECO:0000256" key="5">
    <source>
        <dbReference type="ARBA" id="ARBA00022989"/>
    </source>
</evidence>
<dbReference type="PANTHER" id="PTHR30506">
    <property type="entry name" value="INNER MEMBRANE PROTEIN"/>
    <property type="match status" value="1"/>
</dbReference>
<accession>A0A316G005</accession>
<evidence type="ECO:0000256" key="1">
    <source>
        <dbReference type="ARBA" id="ARBA00004651"/>
    </source>
</evidence>
<keyword evidence="4 7" id="KW-0812">Transmembrane</keyword>
<feature type="domain" description="Glycine transporter" evidence="8">
    <location>
        <begin position="93"/>
        <end position="164"/>
    </location>
</feature>
<feature type="transmembrane region" description="Helical" evidence="7">
    <location>
        <begin position="150"/>
        <end position="168"/>
    </location>
</feature>
<organism evidence="9 10">
    <name type="scientific">Pleionea mediterranea</name>
    <dbReference type="NCBI Taxonomy" id="523701"/>
    <lineage>
        <taxon>Bacteria</taxon>
        <taxon>Pseudomonadati</taxon>
        <taxon>Pseudomonadota</taxon>
        <taxon>Gammaproteobacteria</taxon>
        <taxon>Oceanospirillales</taxon>
        <taxon>Pleioneaceae</taxon>
        <taxon>Pleionea</taxon>
    </lineage>
</organism>
<evidence type="ECO:0000313" key="10">
    <source>
        <dbReference type="Proteomes" id="UP000245790"/>
    </source>
</evidence>
<evidence type="ECO:0000256" key="7">
    <source>
        <dbReference type="SAM" id="Phobius"/>
    </source>
</evidence>
<feature type="transmembrane region" description="Helical" evidence="7">
    <location>
        <begin position="89"/>
        <end position="107"/>
    </location>
</feature>
<evidence type="ECO:0000256" key="2">
    <source>
        <dbReference type="ARBA" id="ARBA00008193"/>
    </source>
</evidence>
<feature type="transmembrane region" description="Helical" evidence="7">
    <location>
        <begin position="119"/>
        <end position="138"/>
    </location>
</feature>
<dbReference type="PANTHER" id="PTHR30506:SF3">
    <property type="entry name" value="UPF0126 INNER MEMBRANE PROTEIN YADS-RELATED"/>
    <property type="match status" value="1"/>
</dbReference>
<comment type="caution">
    <text evidence="9">The sequence shown here is derived from an EMBL/GenBank/DDBJ whole genome shotgun (WGS) entry which is preliminary data.</text>
</comment>
<evidence type="ECO:0000313" key="9">
    <source>
        <dbReference type="EMBL" id="PWK54159.1"/>
    </source>
</evidence>
<sequence>MNELYHWFDLLGVAVFAISGTLIAHNKSMDGFGVIVLASVTAIGGGTIRDLILDVPVFWVSDTSYIITILVAVALTILWLNHRQSFPNYYLQLADAFGLSFFAIMGARKAIMLEVPDTTVVIMAVMTGCFGGVIRDVLAREIPMLLKGELYAITCIAGATLYTQLIHLNVVDELAMIAGGITILLLRLAALRWKIGIPVFRYSENNNRQ</sequence>
<protein>
    <submittedName>
        <fullName evidence="9">Putative membrane protein YeiH</fullName>
    </submittedName>
</protein>
<dbReference type="AlphaFoldDB" id="A0A316G005"/>
<dbReference type="Proteomes" id="UP000245790">
    <property type="component" value="Unassembled WGS sequence"/>
</dbReference>
<evidence type="ECO:0000259" key="8">
    <source>
        <dbReference type="Pfam" id="PF03458"/>
    </source>
</evidence>
<dbReference type="RefSeq" id="WP_109761289.1">
    <property type="nucleotide sequence ID" value="NZ_QGGU01000001.1"/>
</dbReference>
<keyword evidence="10" id="KW-1185">Reference proteome</keyword>
<evidence type="ECO:0000256" key="4">
    <source>
        <dbReference type="ARBA" id="ARBA00022692"/>
    </source>
</evidence>
<keyword evidence="3" id="KW-1003">Cell membrane</keyword>
<dbReference type="InterPro" id="IPR005115">
    <property type="entry name" value="Gly_transporter"/>
</dbReference>
<evidence type="ECO:0000256" key="6">
    <source>
        <dbReference type="ARBA" id="ARBA00023136"/>
    </source>
</evidence>
<name>A0A316G005_9GAMM</name>
<dbReference type="EMBL" id="QGGU01000001">
    <property type="protein sequence ID" value="PWK54159.1"/>
    <property type="molecule type" value="Genomic_DNA"/>
</dbReference>
<comment type="similarity">
    <text evidence="2">Belongs to the UPF0126 family.</text>
</comment>
<proteinExistence type="inferred from homology"/>
<feature type="transmembrane region" description="Helical" evidence="7">
    <location>
        <begin position="6"/>
        <end position="24"/>
    </location>
</feature>
<gene>
    <name evidence="9" type="ORF">C8D97_1012</name>
</gene>
<evidence type="ECO:0000256" key="3">
    <source>
        <dbReference type="ARBA" id="ARBA00022475"/>
    </source>
</evidence>
<dbReference type="Pfam" id="PF03458">
    <property type="entry name" value="Gly_transporter"/>
    <property type="match status" value="2"/>
</dbReference>
<feature type="domain" description="Glycine transporter" evidence="8">
    <location>
        <begin position="7"/>
        <end position="79"/>
    </location>
</feature>
<dbReference type="GO" id="GO:0005886">
    <property type="term" value="C:plasma membrane"/>
    <property type="evidence" value="ECO:0007669"/>
    <property type="project" value="UniProtKB-SubCell"/>
</dbReference>
<keyword evidence="5 7" id="KW-1133">Transmembrane helix</keyword>
<dbReference type="OrthoDB" id="9791874at2"/>
<feature type="transmembrane region" description="Helical" evidence="7">
    <location>
        <begin position="174"/>
        <end position="193"/>
    </location>
</feature>
<keyword evidence="6 7" id="KW-0472">Membrane</keyword>
<reference evidence="9 10" key="1">
    <citation type="submission" date="2018-05" db="EMBL/GenBank/DDBJ databases">
        <title>Genomic Encyclopedia of Type Strains, Phase IV (KMG-IV): sequencing the most valuable type-strain genomes for metagenomic binning, comparative biology and taxonomic classification.</title>
        <authorList>
            <person name="Goeker M."/>
        </authorList>
    </citation>
    <scope>NUCLEOTIDE SEQUENCE [LARGE SCALE GENOMIC DNA]</scope>
    <source>
        <strain evidence="9 10">DSM 25350</strain>
    </source>
</reference>
<feature type="transmembrane region" description="Helical" evidence="7">
    <location>
        <begin position="64"/>
        <end position="82"/>
    </location>
</feature>
<feature type="transmembrane region" description="Helical" evidence="7">
    <location>
        <begin position="31"/>
        <end position="52"/>
    </location>
</feature>
<comment type="subcellular location">
    <subcellularLocation>
        <location evidence="1">Cell membrane</location>
        <topology evidence="1">Multi-pass membrane protein</topology>
    </subcellularLocation>
</comment>